<dbReference type="OrthoDB" id="5484123at2"/>
<sequence>MSKSFELESRILQSLKKREGIATAADVSADTGIGLGETENELRRMLSWYKSHLDVDDDGNLLYRFDPELVRRGEDRDHTWYMLKKQITAALRLLFKVWVMIMLVGYTIVFIVILLALAVGALTQSNDRDNGLAMLPLRLLGSLLEWVFWWNVFDDGRSSRSRRSGYGNQSFGGFETRGYAAKRLKHKVDKPLYQKITDWVVGPENPKDPLKAQQRFAAWARNNKGIVTPADWSIRTGLSLEDSENALTAGIMRFGGDVQVTENGVLLYRFDELRLKATEDAAESVNMRGDLPVVWQDKAKPQPFSGNAASTDFWIALFTMFNLFMSSATLVTYNAGTIPEMTAGVAIALGWIPLVFSAAMLGIPIIRWFLRIAERARAARESKRRKALRTVFESVRGGQAEAVMLDPEFEKEFALEFNGEPVEAQNGRMLWRFDELALHFQEATDARNAAQSQIVFGQTVFSSDESTKSMNDADLEDFERRLAMELGIPETQYA</sequence>
<dbReference type="PANTHER" id="PTHR47380:SF4">
    <property type="entry name" value="OS02G0533000 PROTEIN"/>
    <property type="match status" value="1"/>
</dbReference>
<reference evidence="2 3" key="1">
    <citation type="submission" date="2019-08" db="EMBL/GenBank/DDBJ databases">
        <authorList>
            <person name="Liang Q."/>
        </authorList>
    </citation>
    <scope>NUCLEOTIDE SEQUENCE [LARGE SCALE GENOMIC DNA]</scope>
    <source>
        <strain evidence="2 3">V1718</strain>
    </source>
</reference>
<dbReference type="Proteomes" id="UP000321595">
    <property type="component" value="Chromosome"/>
</dbReference>
<evidence type="ECO:0000313" key="3">
    <source>
        <dbReference type="Proteomes" id="UP000321595"/>
    </source>
</evidence>
<keyword evidence="1" id="KW-1133">Transmembrane helix</keyword>
<feature type="transmembrane region" description="Helical" evidence="1">
    <location>
        <begin position="345"/>
        <end position="370"/>
    </location>
</feature>
<dbReference type="EMBL" id="CP042467">
    <property type="protein sequence ID" value="QED27810.1"/>
    <property type="molecule type" value="Genomic_DNA"/>
</dbReference>
<feature type="transmembrane region" description="Helical" evidence="1">
    <location>
        <begin position="131"/>
        <end position="153"/>
    </location>
</feature>
<proteinExistence type="predicted"/>
<gene>
    <name evidence="2" type="ORF">FRD01_11305</name>
</gene>
<name>A0A5B8XQD8_9DELT</name>
<keyword evidence="3" id="KW-1185">Reference proteome</keyword>
<feature type="transmembrane region" description="Helical" evidence="1">
    <location>
        <begin position="313"/>
        <end position="333"/>
    </location>
</feature>
<dbReference type="KEGG" id="bbae:FRD01_11305"/>
<dbReference type="InterPro" id="IPR044200">
    <property type="entry name" value="At5g03900-like"/>
</dbReference>
<evidence type="ECO:0000313" key="2">
    <source>
        <dbReference type="EMBL" id="QED27810.1"/>
    </source>
</evidence>
<organism evidence="2 3">
    <name type="scientific">Microvenator marinus</name>
    <dbReference type="NCBI Taxonomy" id="2600177"/>
    <lineage>
        <taxon>Bacteria</taxon>
        <taxon>Deltaproteobacteria</taxon>
        <taxon>Bradymonadales</taxon>
        <taxon>Microvenatoraceae</taxon>
        <taxon>Microvenator</taxon>
    </lineage>
</organism>
<accession>A0A5B8XQD8</accession>
<keyword evidence="1" id="KW-0812">Transmembrane</keyword>
<evidence type="ECO:0000256" key="1">
    <source>
        <dbReference type="SAM" id="Phobius"/>
    </source>
</evidence>
<dbReference type="AlphaFoldDB" id="A0A5B8XQD8"/>
<keyword evidence="1" id="KW-0472">Membrane</keyword>
<protein>
    <submittedName>
        <fullName evidence="2">Uncharacterized protein</fullName>
    </submittedName>
</protein>
<feature type="transmembrane region" description="Helical" evidence="1">
    <location>
        <begin position="93"/>
        <end position="119"/>
    </location>
</feature>
<dbReference type="PANTHER" id="PTHR47380">
    <property type="entry name" value="OS02G0533000 PROTEIN"/>
    <property type="match status" value="1"/>
</dbReference>
<dbReference type="RefSeq" id="WP_146959675.1">
    <property type="nucleotide sequence ID" value="NZ_CP042467.1"/>
</dbReference>